<evidence type="ECO:0000313" key="2">
    <source>
        <dbReference type="EMBL" id="MBB3971302.1"/>
    </source>
</evidence>
<dbReference type="EMBL" id="JACIEG010000009">
    <property type="protein sequence ID" value="MBB3971302.1"/>
    <property type="molecule type" value="Genomic_DNA"/>
</dbReference>
<evidence type="ECO:0000313" key="5">
    <source>
        <dbReference type="Proteomes" id="UP000583101"/>
    </source>
</evidence>
<reference evidence="3 4" key="1">
    <citation type="journal article" date="2016" name="Int. J. Syst. Evol. Microbiol.">
        <title>Proposal of Mucilaginibacter phyllosphaerae sp. nov. isolated from the phyllosphere of Galium album.</title>
        <authorList>
            <person name="Aydogan E.L."/>
            <person name="Busse H.J."/>
            <person name="Moser G."/>
            <person name="Muller C."/>
            <person name="Kampfer P."/>
            <person name="Glaeser S.P."/>
        </authorList>
    </citation>
    <scope>NUCLEOTIDE SEQUENCE [LARGE SCALE GENOMIC DNA]</scope>
    <source>
        <strain evidence="3 4">PP-F2FG21</strain>
    </source>
</reference>
<dbReference type="Proteomes" id="UP000297248">
    <property type="component" value="Unassembled WGS sequence"/>
</dbReference>
<accession>A0A4Y8AF95</accession>
<gene>
    <name evidence="3" type="ORF">E2R65_10325</name>
    <name evidence="2" type="ORF">GGR35_003930</name>
</gene>
<evidence type="ECO:0000313" key="4">
    <source>
        <dbReference type="Proteomes" id="UP000297248"/>
    </source>
</evidence>
<dbReference type="Proteomes" id="UP000583101">
    <property type="component" value="Unassembled WGS sequence"/>
</dbReference>
<evidence type="ECO:0000313" key="3">
    <source>
        <dbReference type="EMBL" id="TEW66802.1"/>
    </source>
</evidence>
<dbReference type="EMBL" id="SNQG01000003">
    <property type="protein sequence ID" value="TEW66802.1"/>
    <property type="molecule type" value="Genomic_DNA"/>
</dbReference>
<sequence length="110" mass="12591">MKSLADQIREQLVKPTGKKEKSDKDRPGKKAKHKEIESAILAAILNYDNTGNKSMVHVRFDEKTVRTMNQFKMATNVDVTKLVSFAVQHLFDTCPELKLTIKQFIQNTEL</sequence>
<evidence type="ECO:0000256" key="1">
    <source>
        <dbReference type="SAM" id="MobiDB-lite"/>
    </source>
</evidence>
<feature type="compositionally biased region" description="Basic and acidic residues" evidence="1">
    <location>
        <begin position="7"/>
        <end position="28"/>
    </location>
</feature>
<comment type="caution">
    <text evidence="3">The sequence shown here is derived from an EMBL/GenBank/DDBJ whole genome shotgun (WGS) entry which is preliminary data.</text>
</comment>
<organism evidence="3 4">
    <name type="scientific">Mucilaginibacter phyllosphaerae</name>
    <dbReference type="NCBI Taxonomy" id="1812349"/>
    <lineage>
        <taxon>Bacteria</taxon>
        <taxon>Pseudomonadati</taxon>
        <taxon>Bacteroidota</taxon>
        <taxon>Sphingobacteriia</taxon>
        <taxon>Sphingobacteriales</taxon>
        <taxon>Sphingobacteriaceae</taxon>
        <taxon>Mucilaginibacter</taxon>
    </lineage>
</organism>
<name>A0A4Y8AF95_9SPHI</name>
<proteinExistence type="predicted"/>
<reference evidence="2 5" key="3">
    <citation type="submission" date="2020-08" db="EMBL/GenBank/DDBJ databases">
        <title>Genomic Encyclopedia of Type Strains, Phase IV (KMG-IV): sequencing the most valuable type-strain genomes for metagenomic binning, comparative biology and taxonomic classification.</title>
        <authorList>
            <person name="Goeker M."/>
        </authorList>
    </citation>
    <scope>NUCLEOTIDE SEQUENCE [LARGE SCALE GENOMIC DNA]</scope>
    <source>
        <strain evidence="2 5">DSM 100995</strain>
    </source>
</reference>
<protein>
    <submittedName>
        <fullName evidence="3">Uncharacterized protein</fullName>
    </submittedName>
</protein>
<dbReference type="AlphaFoldDB" id="A0A4Y8AF95"/>
<reference evidence="3" key="2">
    <citation type="submission" date="2019-03" db="EMBL/GenBank/DDBJ databases">
        <authorList>
            <person name="Yan Y.-Q."/>
            <person name="Du Z.-J."/>
        </authorList>
    </citation>
    <scope>NUCLEOTIDE SEQUENCE</scope>
    <source>
        <strain evidence="3">PP-F2FG21</strain>
    </source>
</reference>
<dbReference type="RefSeq" id="WP_134336407.1">
    <property type="nucleotide sequence ID" value="NZ_BMCZ01000003.1"/>
</dbReference>
<dbReference type="OrthoDB" id="709892at2"/>
<feature type="region of interest" description="Disordered" evidence="1">
    <location>
        <begin position="1"/>
        <end position="33"/>
    </location>
</feature>
<keyword evidence="5" id="KW-1185">Reference proteome</keyword>